<dbReference type="InterPro" id="IPR005119">
    <property type="entry name" value="LysR_subst-bd"/>
</dbReference>
<name>A0A2I6S6H8_9RHOO</name>
<evidence type="ECO:0000313" key="7">
    <source>
        <dbReference type="Proteomes" id="UP000242205"/>
    </source>
</evidence>
<feature type="domain" description="HTH lysR-type" evidence="5">
    <location>
        <begin position="1"/>
        <end position="58"/>
    </location>
</feature>
<proteinExistence type="inferred from homology"/>
<evidence type="ECO:0000256" key="1">
    <source>
        <dbReference type="ARBA" id="ARBA00009437"/>
    </source>
</evidence>
<sequence>MADRRLQVFAAVAKYGSFTRAAEHLFMTQPAVTFQIKQLEEHFNTRLLDRGHGKVTLTHAGQIVQNFAERILDLSDEMESRVAELTDELAGPINIGTSMTIAGYWLPAIIDEFKQKYPKVIPRVVVGNSLLTEERVAARELDLGFIEIAADQPNVRRLTGARDEIMLICTPDHPLAGRQQVEPPDLVGHTLINRDEGNSVRDLTEDWFASAGVDVGELDVSAELGSLASVKQLVVRGMGYAFASRAAIQRELREGSLVAIHMSPPLYNSLEVIMPRDKFCSRLIETFAEHAVECLARRSEEIARNLR</sequence>
<gene>
    <name evidence="6" type="ORF">C0099_07940</name>
</gene>
<dbReference type="FunFam" id="1.10.10.10:FF:000001">
    <property type="entry name" value="LysR family transcriptional regulator"/>
    <property type="match status" value="1"/>
</dbReference>
<dbReference type="InterPro" id="IPR036388">
    <property type="entry name" value="WH-like_DNA-bd_sf"/>
</dbReference>
<dbReference type="Pfam" id="PF03466">
    <property type="entry name" value="LysR_substrate"/>
    <property type="match status" value="1"/>
</dbReference>
<evidence type="ECO:0000259" key="5">
    <source>
        <dbReference type="PROSITE" id="PS50931"/>
    </source>
</evidence>
<dbReference type="PANTHER" id="PTHR30126:SF39">
    <property type="entry name" value="HTH-TYPE TRANSCRIPTIONAL REGULATOR CYSL"/>
    <property type="match status" value="1"/>
</dbReference>
<keyword evidence="4" id="KW-0804">Transcription</keyword>
<accession>A0A2I6S6H8</accession>
<evidence type="ECO:0000256" key="4">
    <source>
        <dbReference type="ARBA" id="ARBA00023163"/>
    </source>
</evidence>
<dbReference type="PRINTS" id="PR00039">
    <property type="entry name" value="HTHLYSR"/>
</dbReference>
<dbReference type="Gene3D" id="1.10.10.10">
    <property type="entry name" value="Winged helix-like DNA-binding domain superfamily/Winged helix DNA-binding domain"/>
    <property type="match status" value="1"/>
</dbReference>
<keyword evidence="7" id="KW-1185">Reference proteome</keyword>
<dbReference type="KEGG" id="atw:C0099_07940"/>
<comment type="similarity">
    <text evidence="1">Belongs to the LysR transcriptional regulatory family.</text>
</comment>
<evidence type="ECO:0000256" key="2">
    <source>
        <dbReference type="ARBA" id="ARBA00023015"/>
    </source>
</evidence>
<dbReference type="InterPro" id="IPR000847">
    <property type="entry name" value="LysR_HTH_N"/>
</dbReference>
<dbReference type="Gene3D" id="3.40.190.10">
    <property type="entry name" value="Periplasmic binding protein-like II"/>
    <property type="match status" value="2"/>
</dbReference>
<dbReference type="GO" id="GO:0003700">
    <property type="term" value="F:DNA-binding transcription factor activity"/>
    <property type="evidence" value="ECO:0007669"/>
    <property type="project" value="InterPro"/>
</dbReference>
<dbReference type="SUPFAM" id="SSF53850">
    <property type="entry name" value="Periplasmic binding protein-like II"/>
    <property type="match status" value="1"/>
</dbReference>
<reference evidence="6 7" key="1">
    <citation type="submission" date="2018-01" db="EMBL/GenBank/DDBJ databases">
        <authorList>
            <person name="Fu G.-Y."/>
        </authorList>
    </citation>
    <scope>NUCLEOTIDE SEQUENCE [LARGE SCALE GENOMIC DNA]</scope>
    <source>
        <strain evidence="6 7">SY39</strain>
    </source>
</reference>
<organism evidence="6 7">
    <name type="scientific">Pseudazoarcus pumilus</name>
    <dbReference type="NCBI Taxonomy" id="2067960"/>
    <lineage>
        <taxon>Bacteria</taxon>
        <taxon>Pseudomonadati</taxon>
        <taxon>Pseudomonadota</taxon>
        <taxon>Betaproteobacteria</taxon>
        <taxon>Rhodocyclales</taxon>
        <taxon>Zoogloeaceae</taxon>
        <taxon>Pseudazoarcus</taxon>
    </lineage>
</organism>
<dbReference type="OrthoDB" id="9808620at2"/>
<dbReference type="Pfam" id="PF00126">
    <property type="entry name" value="HTH_1"/>
    <property type="match status" value="1"/>
</dbReference>
<dbReference type="GO" id="GO:0000976">
    <property type="term" value="F:transcription cis-regulatory region binding"/>
    <property type="evidence" value="ECO:0007669"/>
    <property type="project" value="TreeGrafter"/>
</dbReference>
<dbReference type="PROSITE" id="PS50931">
    <property type="entry name" value="HTH_LYSR"/>
    <property type="match status" value="1"/>
</dbReference>
<dbReference type="Proteomes" id="UP000242205">
    <property type="component" value="Chromosome"/>
</dbReference>
<evidence type="ECO:0000313" key="6">
    <source>
        <dbReference type="EMBL" id="AUN94867.1"/>
    </source>
</evidence>
<dbReference type="AlphaFoldDB" id="A0A2I6S6H8"/>
<evidence type="ECO:0000256" key="3">
    <source>
        <dbReference type="ARBA" id="ARBA00023125"/>
    </source>
</evidence>
<dbReference type="InterPro" id="IPR036390">
    <property type="entry name" value="WH_DNA-bd_sf"/>
</dbReference>
<dbReference type="PANTHER" id="PTHR30126">
    <property type="entry name" value="HTH-TYPE TRANSCRIPTIONAL REGULATOR"/>
    <property type="match status" value="1"/>
</dbReference>
<dbReference type="EMBL" id="CP025682">
    <property type="protein sequence ID" value="AUN94867.1"/>
    <property type="molecule type" value="Genomic_DNA"/>
</dbReference>
<dbReference type="SUPFAM" id="SSF46785">
    <property type="entry name" value="Winged helix' DNA-binding domain"/>
    <property type="match status" value="1"/>
</dbReference>
<dbReference type="RefSeq" id="WP_102246933.1">
    <property type="nucleotide sequence ID" value="NZ_CP025682.1"/>
</dbReference>
<keyword evidence="3" id="KW-0238">DNA-binding</keyword>
<keyword evidence="2" id="KW-0805">Transcription regulation</keyword>
<protein>
    <submittedName>
        <fullName evidence="6">LysR family transcriptional regulator</fullName>
    </submittedName>
</protein>